<dbReference type="Gene3D" id="3.30.450.40">
    <property type="match status" value="1"/>
</dbReference>
<keyword evidence="5" id="KW-1185">Reference proteome</keyword>
<evidence type="ECO:0000313" key="5">
    <source>
        <dbReference type="Proteomes" id="UP000799092"/>
    </source>
</evidence>
<comment type="caution">
    <text evidence="4">The sequence shown here is derived from an EMBL/GenBank/DDBJ whole genome shotgun (WGS) entry which is preliminary data.</text>
</comment>
<dbReference type="PRINTS" id="PR00038">
    <property type="entry name" value="HTHLUXR"/>
</dbReference>
<dbReference type="Pfam" id="PF13191">
    <property type="entry name" value="AAA_16"/>
    <property type="match status" value="1"/>
</dbReference>
<dbReference type="EMBL" id="WJNG01000001">
    <property type="protein sequence ID" value="MRH41280.1"/>
    <property type="molecule type" value="Genomic_DNA"/>
</dbReference>
<evidence type="ECO:0000313" key="4">
    <source>
        <dbReference type="EMBL" id="MRH41280.1"/>
    </source>
</evidence>
<organism evidence="4 5">
    <name type="scientific">Aquibacillus halophilus</name>
    <dbReference type="NCBI Taxonomy" id="930132"/>
    <lineage>
        <taxon>Bacteria</taxon>
        <taxon>Bacillati</taxon>
        <taxon>Bacillota</taxon>
        <taxon>Bacilli</taxon>
        <taxon>Bacillales</taxon>
        <taxon>Bacillaceae</taxon>
        <taxon>Aquibacillus</taxon>
    </lineage>
</organism>
<dbReference type="InterPro" id="IPR027417">
    <property type="entry name" value="P-loop_NTPase"/>
</dbReference>
<dbReference type="GO" id="GO:0045892">
    <property type="term" value="P:negative regulation of DNA-templated transcription"/>
    <property type="evidence" value="ECO:0007669"/>
    <property type="project" value="UniProtKB-ARBA"/>
</dbReference>
<protein>
    <submittedName>
        <fullName evidence="4">AAA family ATPase</fullName>
    </submittedName>
</protein>
<dbReference type="InterPro" id="IPR003593">
    <property type="entry name" value="AAA+_ATPase"/>
</dbReference>
<dbReference type="InterPro" id="IPR036388">
    <property type="entry name" value="WH-like_DNA-bd_sf"/>
</dbReference>
<dbReference type="SMART" id="SM00382">
    <property type="entry name" value="AAA"/>
    <property type="match status" value="1"/>
</dbReference>
<dbReference type="CDD" id="cd06170">
    <property type="entry name" value="LuxR_C_like"/>
    <property type="match status" value="1"/>
</dbReference>
<keyword evidence="2" id="KW-0804">Transcription</keyword>
<evidence type="ECO:0000259" key="3">
    <source>
        <dbReference type="PROSITE" id="PS50043"/>
    </source>
</evidence>
<name>A0A6A8D7M6_9BACI</name>
<dbReference type="Proteomes" id="UP000799092">
    <property type="component" value="Unassembled WGS sequence"/>
</dbReference>
<gene>
    <name evidence="4" type="ORF">GH741_01165</name>
</gene>
<dbReference type="InterPro" id="IPR016032">
    <property type="entry name" value="Sig_transdc_resp-reg_C-effctor"/>
</dbReference>
<dbReference type="SUPFAM" id="SSF46894">
    <property type="entry name" value="C-terminal effector domain of the bipartite response regulators"/>
    <property type="match status" value="1"/>
</dbReference>
<dbReference type="PROSITE" id="PS00622">
    <property type="entry name" value="HTH_LUXR_1"/>
    <property type="match status" value="1"/>
</dbReference>
<sequence length="1263" mass="144694">MCFLSELFLEENKRSSRKPEIPAKLYGREDESAVLGRVIEKATIGSNEFIFLHGPPGIGKTSLVNQVMKLNRFGKGFYIAGKFDQLKQHTPYESFIHAFKDLVRQILTLPDEQVTNWKRKIMEAVGRNGAVITDIIPELELIIGKQPVVEKVSANDSENRFEFAARKFAQVFTTTDQSFVLFLDDIQWADDASLRLVNNLITDPSSQGFVVIVSYRDNEWNKKDFPDIDPSNYKNEGVNVTDIALDYLSTNDVIHFVSDSLRIEPKSSRSLARLLFTKTAGNPFYLKQLLQLIHHKGWLYYSEQELAWTWDVQVIDQINGPDDIIDYMVEKITRLPVMVREVVLRASCLGNTFSETALYRLFDLPVEVVTEAVQHAVEERLFTAFQDNNKINYQFFHDRIQQAAYQLLDIQEKQQIHYDYGNFLIGELDHPHQISFEIVNHLNRGGLLIKEASERNQLQLYNLLVGLKAKRSAAYQLSKFYLDKAVALQGENGWNEAFDFHYNLFLELAETEYLCGNYARSEQLYKELLKKARCTTEKTKVYSQIIIQYTNQVNYSEAITQGLHALSEIGISISSRPSKSVVAKELLLTKLRLPNDPALLKELPEVSDEKIEAMMELMSTILPATFFYNKEVFAILICKYMRLMVKYGRSPMAPAVIAIYGVLLCTGFSQFEKSFKIGKVAVDLANDSNLPSVKGKVYVVFGGVIGQWIDNPKKWDTYLEEGLELCLSTGDFVYTNMAMGAHINSIYTRESLDYIAEKNRQYQEVLEQTRDDFITRNTRLFMQFSRCLEGHTENRLSLSDADFDETTFFEDIALDQISNITYFQYYTYKTQLHYLYGEDKIAMIMAARTRPFIPYADHMPYLGEYYFYSGLAMLRLGDKIHRKEIINSINVLSKWSKSSKAGFWHKVLLLQAERARLNGKKYQAMDLYDQAISEAKSSGYERNEALANELAGVFYLSLGKDRVGKAYLEEAVQLYQNWGAKLKVDQLKVDYPSFFKKLEESVTNSVMISSNDKINSFNFDLATVMKTVQTVSEKIDLEEILLKLITLVVQRSGAGKGILVRSVEGQLVVKAVVDEERSEIRSEPMDDSAELSKGIARYVARTHTSVNLRDASKDCRFMTDSYIIDNTIHSLLCIPLFIQGKFRGLIYLENKPLPNVFKEEHIQVIQLLAIQAIFVLKLMDTFTITTEDSISDSQHVLLDEMTDRELEILKHIASGMTNQEIAQELGLKVGTVKVHNHNIFSKLDVKHRTKAIVRAKELNLLER</sequence>
<dbReference type="InterPro" id="IPR041664">
    <property type="entry name" value="AAA_16"/>
</dbReference>
<dbReference type="PROSITE" id="PS50043">
    <property type="entry name" value="HTH_LUXR_2"/>
    <property type="match status" value="1"/>
</dbReference>
<dbReference type="Gene3D" id="3.40.50.300">
    <property type="entry name" value="P-loop containing nucleotide triphosphate hydrolases"/>
    <property type="match status" value="1"/>
</dbReference>
<dbReference type="Pfam" id="PF01590">
    <property type="entry name" value="GAF"/>
    <property type="match status" value="1"/>
</dbReference>
<keyword evidence="1" id="KW-0805">Transcription regulation</keyword>
<dbReference type="InterPro" id="IPR003018">
    <property type="entry name" value="GAF"/>
</dbReference>
<dbReference type="InterPro" id="IPR053159">
    <property type="entry name" value="Hybrid_Histidine_Kinase"/>
</dbReference>
<dbReference type="InterPro" id="IPR029016">
    <property type="entry name" value="GAF-like_dom_sf"/>
</dbReference>
<dbReference type="PANTHER" id="PTHR43642:SF1">
    <property type="entry name" value="HYBRID SIGNAL TRANSDUCTION HISTIDINE KINASE G"/>
    <property type="match status" value="1"/>
</dbReference>
<dbReference type="GO" id="GO:0003677">
    <property type="term" value="F:DNA binding"/>
    <property type="evidence" value="ECO:0007669"/>
    <property type="project" value="InterPro"/>
</dbReference>
<accession>A0A6A8D7M6</accession>
<dbReference type="AlphaFoldDB" id="A0A6A8D7M6"/>
<dbReference type="InterPro" id="IPR000792">
    <property type="entry name" value="Tscrpt_reg_LuxR_C"/>
</dbReference>
<feature type="domain" description="HTH luxR-type" evidence="3">
    <location>
        <begin position="1194"/>
        <end position="1259"/>
    </location>
</feature>
<dbReference type="Pfam" id="PF00196">
    <property type="entry name" value="GerE"/>
    <property type="match status" value="1"/>
</dbReference>
<evidence type="ECO:0000256" key="2">
    <source>
        <dbReference type="ARBA" id="ARBA00023163"/>
    </source>
</evidence>
<proteinExistence type="predicted"/>
<evidence type="ECO:0000256" key="1">
    <source>
        <dbReference type="ARBA" id="ARBA00023015"/>
    </source>
</evidence>
<dbReference type="PANTHER" id="PTHR43642">
    <property type="entry name" value="HYBRID SIGNAL TRANSDUCTION HISTIDINE KINASE G"/>
    <property type="match status" value="1"/>
</dbReference>
<dbReference type="Gene3D" id="1.10.10.10">
    <property type="entry name" value="Winged helix-like DNA-binding domain superfamily/Winged helix DNA-binding domain"/>
    <property type="match status" value="1"/>
</dbReference>
<reference evidence="4" key="1">
    <citation type="submission" date="2019-11" db="EMBL/GenBank/DDBJ databases">
        <authorList>
            <person name="Li J."/>
        </authorList>
    </citation>
    <scope>NUCLEOTIDE SEQUENCE</scope>
    <source>
        <strain evidence="4">B6B</strain>
    </source>
</reference>
<dbReference type="SUPFAM" id="SSF52540">
    <property type="entry name" value="P-loop containing nucleoside triphosphate hydrolases"/>
    <property type="match status" value="1"/>
</dbReference>
<dbReference type="SMART" id="SM00421">
    <property type="entry name" value="HTH_LUXR"/>
    <property type="match status" value="1"/>
</dbReference>
<dbReference type="SUPFAM" id="SSF55781">
    <property type="entry name" value="GAF domain-like"/>
    <property type="match status" value="1"/>
</dbReference>
<dbReference type="SMART" id="SM00065">
    <property type="entry name" value="GAF"/>
    <property type="match status" value="1"/>
</dbReference>